<name>A0ABR9JKD3_9ACTN</name>
<gene>
    <name evidence="3" type="ORF">H4W34_000835</name>
</gene>
<feature type="transmembrane region" description="Helical" evidence="2">
    <location>
        <begin position="158"/>
        <end position="179"/>
    </location>
</feature>
<feature type="compositionally biased region" description="Basic and acidic residues" evidence="1">
    <location>
        <begin position="258"/>
        <end position="267"/>
    </location>
</feature>
<evidence type="ECO:0000256" key="2">
    <source>
        <dbReference type="SAM" id="Phobius"/>
    </source>
</evidence>
<accession>A0ABR9JKD3</accession>
<evidence type="ECO:0000313" key="3">
    <source>
        <dbReference type="EMBL" id="MBE1531002.1"/>
    </source>
</evidence>
<evidence type="ECO:0000256" key="1">
    <source>
        <dbReference type="SAM" id="MobiDB-lite"/>
    </source>
</evidence>
<evidence type="ECO:0008006" key="5">
    <source>
        <dbReference type="Google" id="ProtNLM"/>
    </source>
</evidence>
<keyword evidence="2" id="KW-1133">Transmembrane helix</keyword>
<evidence type="ECO:0000313" key="4">
    <source>
        <dbReference type="Proteomes" id="UP000627838"/>
    </source>
</evidence>
<feature type="compositionally biased region" description="Gly residues" evidence="1">
    <location>
        <begin position="358"/>
        <end position="375"/>
    </location>
</feature>
<feature type="transmembrane region" description="Helical" evidence="2">
    <location>
        <begin position="186"/>
        <end position="204"/>
    </location>
</feature>
<proteinExistence type="predicted"/>
<comment type="caution">
    <text evidence="3">The sequence shown here is derived from an EMBL/GenBank/DDBJ whole genome shotgun (WGS) entry which is preliminary data.</text>
</comment>
<keyword evidence="2" id="KW-0472">Membrane</keyword>
<feature type="compositionally biased region" description="Basic and acidic residues" evidence="1">
    <location>
        <begin position="343"/>
        <end position="356"/>
    </location>
</feature>
<keyword evidence="2" id="KW-0812">Transmembrane</keyword>
<organism evidence="3 4">
    <name type="scientific">Actinomadura algeriensis</name>
    <dbReference type="NCBI Taxonomy" id="1679523"/>
    <lineage>
        <taxon>Bacteria</taxon>
        <taxon>Bacillati</taxon>
        <taxon>Actinomycetota</taxon>
        <taxon>Actinomycetes</taxon>
        <taxon>Streptosporangiales</taxon>
        <taxon>Thermomonosporaceae</taxon>
        <taxon>Actinomadura</taxon>
    </lineage>
</organism>
<feature type="compositionally biased region" description="Low complexity" evidence="1">
    <location>
        <begin position="376"/>
        <end position="385"/>
    </location>
</feature>
<dbReference type="EMBL" id="JADBDZ010000001">
    <property type="protein sequence ID" value="MBE1531002.1"/>
    <property type="molecule type" value="Genomic_DNA"/>
</dbReference>
<reference evidence="3 4" key="1">
    <citation type="submission" date="2020-10" db="EMBL/GenBank/DDBJ databases">
        <title>Sequencing the genomes of 1000 actinobacteria strains.</title>
        <authorList>
            <person name="Klenk H.-P."/>
        </authorList>
    </citation>
    <scope>NUCLEOTIDE SEQUENCE [LARGE SCALE GENOMIC DNA]</scope>
    <source>
        <strain evidence="3 4">DSM 46744</strain>
    </source>
</reference>
<feature type="compositionally biased region" description="Basic residues" evidence="1">
    <location>
        <begin position="268"/>
        <end position="306"/>
    </location>
</feature>
<feature type="compositionally biased region" description="Basic and acidic residues" evidence="1">
    <location>
        <begin position="400"/>
        <end position="414"/>
    </location>
</feature>
<keyword evidence="4" id="KW-1185">Reference proteome</keyword>
<feature type="transmembrane region" description="Helical" evidence="2">
    <location>
        <begin position="120"/>
        <end position="138"/>
    </location>
</feature>
<feature type="transmembrane region" description="Helical" evidence="2">
    <location>
        <begin position="56"/>
        <end position="76"/>
    </location>
</feature>
<protein>
    <recommendedName>
        <fullName evidence="5">Integral membrane protein</fullName>
    </recommendedName>
</protein>
<dbReference type="Proteomes" id="UP000627838">
    <property type="component" value="Unassembled WGS sequence"/>
</dbReference>
<sequence>MIHLFEHRIIDSGRLPLFGFFVAFIVTFVLTRVNVRLIRADVRWWFRNVKAGDVHIHHVVFGVVLMLVGGVASLAVPDGRVGLDLAAAVVFGMGSALVLDEFALILHLSDVYWTEKGRASVDAVFVAIAVTGLLLLGVNPLGLESSPVPAVPGIQIELISGFYVASLAINLVLAVFTLLKGKIWTGLIGLFVPALLIVGAVRVARPGSPWSRWRYAADSRKYARAVHREKRIRRPLIRGKIWVQEFIAGRHDLIPPELRNRRPATERARRRRLARTRRRTAARAQRRAASRVRTRTTARLRTRRAKAAGTGTPRNPRLRLGHMRTPRTPDPRPEQPPAPPPHPKPDHAGTDDHAGSDGRAGSGGEAGGAETGGAVVGPRARSWARGGRRGGGARGKIGRVRAERAKRAAAERGG</sequence>
<dbReference type="RefSeq" id="WP_225961008.1">
    <property type="nucleotide sequence ID" value="NZ_JADBDZ010000001.1"/>
</dbReference>
<feature type="compositionally biased region" description="Basic residues" evidence="1">
    <location>
        <begin position="316"/>
        <end position="325"/>
    </location>
</feature>
<feature type="transmembrane region" description="Helical" evidence="2">
    <location>
        <begin position="88"/>
        <end position="108"/>
    </location>
</feature>
<feature type="transmembrane region" description="Helical" evidence="2">
    <location>
        <begin position="15"/>
        <end position="35"/>
    </location>
</feature>
<feature type="region of interest" description="Disordered" evidence="1">
    <location>
        <begin position="258"/>
        <end position="414"/>
    </location>
</feature>